<dbReference type="EMBL" id="QDKG01000001">
    <property type="protein sequence ID" value="PVH27166.1"/>
    <property type="molecule type" value="Genomic_DNA"/>
</dbReference>
<keyword evidence="3" id="KW-1185">Reference proteome</keyword>
<sequence>MTPQKELLWTLVPFHELSASELYEILQCRSEVFVVEQNCVYQDLDNKDPHCLHLIGREKADSPIAAYTRIVPPGISFTEPSIGRVLTSFSARRNSYGKQLMLKSIDIVKEHYPNLGIRIGAQTYLDRFYQSLGFIPDGEKYDEDGIEHVEMYYTNTSIPS</sequence>
<organism evidence="2 3">
    <name type="scientific">Sphingobacterium corticibacter</name>
    <dbReference type="NCBI Taxonomy" id="2171749"/>
    <lineage>
        <taxon>Bacteria</taxon>
        <taxon>Pseudomonadati</taxon>
        <taxon>Bacteroidota</taxon>
        <taxon>Sphingobacteriia</taxon>
        <taxon>Sphingobacteriales</taxon>
        <taxon>Sphingobacteriaceae</taxon>
        <taxon>Sphingobacterium</taxon>
    </lineage>
</organism>
<evidence type="ECO:0000259" key="1">
    <source>
        <dbReference type="PROSITE" id="PS51186"/>
    </source>
</evidence>
<dbReference type="Proteomes" id="UP000245627">
    <property type="component" value="Unassembled WGS sequence"/>
</dbReference>
<keyword evidence="2" id="KW-0808">Transferase</keyword>
<evidence type="ECO:0000313" key="3">
    <source>
        <dbReference type="Proteomes" id="UP000245627"/>
    </source>
</evidence>
<accession>A0A2T8HNZ9</accession>
<dbReference type="Gene3D" id="3.40.630.30">
    <property type="match status" value="1"/>
</dbReference>
<dbReference type="Pfam" id="PF13673">
    <property type="entry name" value="Acetyltransf_10"/>
    <property type="match status" value="1"/>
</dbReference>
<dbReference type="OrthoDB" id="9796171at2"/>
<name>A0A2T8HNZ9_9SPHI</name>
<dbReference type="SUPFAM" id="SSF55729">
    <property type="entry name" value="Acyl-CoA N-acyltransferases (Nat)"/>
    <property type="match status" value="1"/>
</dbReference>
<protein>
    <submittedName>
        <fullName evidence="2">GNAT family N-acetyltransferase</fullName>
    </submittedName>
</protein>
<dbReference type="RefSeq" id="WP_116775019.1">
    <property type="nucleotide sequence ID" value="NZ_QDKG01000001.1"/>
</dbReference>
<comment type="caution">
    <text evidence="2">The sequence shown here is derived from an EMBL/GenBank/DDBJ whole genome shotgun (WGS) entry which is preliminary data.</text>
</comment>
<dbReference type="PROSITE" id="PS51186">
    <property type="entry name" value="GNAT"/>
    <property type="match status" value="1"/>
</dbReference>
<proteinExistence type="predicted"/>
<dbReference type="InterPro" id="IPR000182">
    <property type="entry name" value="GNAT_dom"/>
</dbReference>
<gene>
    <name evidence="2" type="ORF">DC487_02880</name>
</gene>
<evidence type="ECO:0000313" key="2">
    <source>
        <dbReference type="EMBL" id="PVH27166.1"/>
    </source>
</evidence>
<dbReference type="InterPro" id="IPR016181">
    <property type="entry name" value="Acyl_CoA_acyltransferase"/>
</dbReference>
<dbReference type="AlphaFoldDB" id="A0A2T8HNZ9"/>
<feature type="domain" description="N-acetyltransferase" evidence="1">
    <location>
        <begin position="12"/>
        <end position="156"/>
    </location>
</feature>
<reference evidence="2 3" key="1">
    <citation type="submission" date="2018-04" db="EMBL/GenBank/DDBJ databases">
        <title>Sphingobacterium cortibacter sp. nov.</title>
        <authorList>
            <person name="Li Y."/>
        </authorList>
    </citation>
    <scope>NUCLEOTIDE SEQUENCE [LARGE SCALE GENOMIC DNA]</scope>
    <source>
        <strain evidence="2 3">2c-3</strain>
    </source>
</reference>
<dbReference type="GO" id="GO:0016747">
    <property type="term" value="F:acyltransferase activity, transferring groups other than amino-acyl groups"/>
    <property type="evidence" value="ECO:0007669"/>
    <property type="project" value="InterPro"/>
</dbReference>